<dbReference type="InterPro" id="IPR050336">
    <property type="entry name" value="Chromosome_partition/occlusion"/>
</dbReference>
<dbReference type="CDD" id="cd16409">
    <property type="entry name" value="ParB_N_like"/>
    <property type="match status" value="1"/>
</dbReference>
<dbReference type="InterPro" id="IPR036086">
    <property type="entry name" value="ParB/Sulfiredoxin_sf"/>
</dbReference>
<gene>
    <name evidence="2" type="ORF">GA0061101_103241</name>
</gene>
<dbReference type="GO" id="GO:0007059">
    <property type="term" value="P:chromosome segregation"/>
    <property type="evidence" value="ECO:0007669"/>
    <property type="project" value="TreeGrafter"/>
</dbReference>
<dbReference type="Gene3D" id="1.10.10.2830">
    <property type="match status" value="1"/>
</dbReference>
<dbReference type="Gene3D" id="3.90.1530.30">
    <property type="match status" value="1"/>
</dbReference>
<dbReference type="InterPro" id="IPR003115">
    <property type="entry name" value="ParB_N"/>
</dbReference>
<name>A0A1C3US00_9HYPH</name>
<dbReference type="RefSeq" id="WP_092573374.1">
    <property type="nucleotide sequence ID" value="NZ_FMAF01000003.1"/>
</dbReference>
<dbReference type="PANTHER" id="PTHR33375:SF1">
    <property type="entry name" value="CHROMOSOME-PARTITIONING PROTEIN PARB-RELATED"/>
    <property type="match status" value="1"/>
</dbReference>
<evidence type="ECO:0000259" key="1">
    <source>
        <dbReference type="SMART" id="SM00470"/>
    </source>
</evidence>
<accession>A0A1C3US00</accession>
<dbReference type="GO" id="GO:0005694">
    <property type="term" value="C:chromosome"/>
    <property type="evidence" value="ECO:0007669"/>
    <property type="project" value="TreeGrafter"/>
</dbReference>
<evidence type="ECO:0000313" key="3">
    <source>
        <dbReference type="Proteomes" id="UP000199205"/>
    </source>
</evidence>
<dbReference type="Pfam" id="PF02195">
    <property type="entry name" value="ParB_N"/>
    <property type="match status" value="1"/>
</dbReference>
<reference evidence="2 3" key="1">
    <citation type="submission" date="2016-08" db="EMBL/GenBank/DDBJ databases">
        <authorList>
            <person name="Seilhamer J.J."/>
        </authorList>
    </citation>
    <scope>NUCLEOTIDE SEQUENCE [LARGE SCALE GENOMIC DNA]</scope>
    <source>
        <strain evidence="2 3">P1-7</strain>
    </source>
</reference>
<dbReference type="AlphaFoldDB" id="A0A1C3US00"/>
<dbReference type="Proteomes" id="UP000199205">
    <property type="component" value="Unassembled WGS sequence"/>
</dbReference>
<feature type="domain" description="ParB-like N-terminal" evidence="1">
    <location>
        <begin position="5"/>
        <end position="96"/>
    </location>
</feature>
<dbReference type="OrthoDB" id="2053844at2"/>
<protein>
    <submittedName>
        <fullName evidence="2">Chromosome partitioning protein, ParB family</fullName>
    </submittedName>
</protein>
<proteinExistence type="predicted"/>
<sequence length="285" mass="31641">MAELKLIPIDQIVVPERLRTVEEEHARAIAQSIVEHGLINPITVRATPAAKGGNWTLVAGAHRLRAFEINGEPEIDAMLVEGDKAEAQLIEITENLFRNDLSVMDRAIFVQSYRDVWESKYGKVEPGRPGNRANLSQLLADEAEAGSFSVHVADRLGVSRRAVERLNRIAQDLHPTLRSQLRGTPAADNQSMLLKLAKEGPKRQQQIAAALKKEPDLSKVLEAAKEPAKEVSEADKQRAVRVDLDRAWKSADRITRVLFVFDMLVEAGVANELRNQVKAAMEKAQ</sequence>
<dbReference type="EMBL" id="FMAF01000003">
    <property type="protein sequence ID" value="SCB18266.1"/>
    <property type="molecule type" value="Genomic_DNA"/>
</dbReference>
<dbReference type="SMART" id="SM00470">
    <property type="entry name" value="ParB"/>
    <property type="match status" value="1"/>
</dbReference>
<organism evidence="2 3">
    <name type="scientific">Rhizobium lusitanum</name>
    <dbReference type="NCBI Taxonomy" id="293958"/>
    <lineage>
        <taxon>Bacteria</taxon>
        <taxon>Pseudomonadati</taxon>
        <taxon>Pseudomonadota</taxon>
        <taxon>Alphaproteobacteria</taxon>
        <taxon>Hyphomicrobiales</taxon>
        <taxon>Rhizobiaceae</taxon>
        <taxon>Rhizobium/Agrobacterium group</taxon>
        <taxon>Rhizobium</taxon>
    </lineage>
</organism>
<evidence type="ECO:0000313" key="2">
    <source>
        <dbReference type="EMBL" id="SCB18266.1"/>
    </source>
</evidence>
<dbReference type="SUPFAM" id="SSF110849">
    <property type="entry name" value="ParB/Sulfiredoxin"/>
    <property type="match status" value="1"/>
</dbReference>
<dbReference type="PANTHER" id="PTHR33375">
    <property type="entry name" value="CHROMOSOME-PARTITIONING PROTEIN PARB-RELATED"/>
    <property type="match status" value="1"/>
</dbReference>
<dbReference type="SUPFAM" id="SSF109709">
    <property type="entry name" value="KorB DNA-binding domain-like"/>
    <property type="match status" value="1"/>
</dbReference>